<evidence type="ECO:0000256" key="1">
    <source>
        <dbReference type="SAM" id="MobiDB-lite"/>
    </source>
</evidence>
<organism evidence="3 4">
    <name type="scientific">Methylobacterium symbioticum</name>
    <dbReference type="NCBI Taxonomy" id="2584084"/>
    <lineage>
        <taxon>Bacteria</taxon>
        <taxon>Pseudomonadati</taxon>
        <taxon>Pseudomonadota</taxon>
        <taxon>Alphaproteobacteria</taxon>
        <taxon>Hyphomicrobiales</taxon>
        <taxon>Methylobacteriaceae</taxon>
        <taxon>Methylobacterium</taxon>
    </lineage>
</organism>
<keyword evidence="2" id="KW-0812">Transmembrane</keyword>
<evidence type="ECO:0000256" key="2">
    <source>
        <dbReference type="SAM" id="Phobius"/>
    </source>
</evidence>
<feature type="transmembrane region" description="Helical" evidence="2">
    <location>
        <begin position="36"/>
        <end position="54"/>
    </location>
</feature>
<reference evidence="3 4" key="1">
    <citation type="submission" date="2019-06" db="EMBL/GenBank/DDBJ databases">
        <authorList>
            <person name="Rodrigo-Torres L."/>
            <person name="Arahal R. D."/>
            <person name="Lucena T."/>
        </authorList>
    </citation>
    <scope>NUCLEOTIDE SEQUENCE [LARGE SCALE GENOMIC DNA]</scope>
    <source>
        <strain evidence="3 4">SB0023/3</strain>
    </source>
</reference>
<dbReference type="Proteomes" id="UP000410984">
    <property type="component" value="Unassembled WGS sequence"/>
</dbReference>
<dbReference type="EMBL" id="CABFPH010000063">
    <property type="protein sequence ID" value="VUD73212.1"/>
    <property type="molecule type" value="Genomic_DNA"/>
</dbReference>
<feature type="region of interest" description="Disordered" evidence="1">
    <location>
        <begin position="1"/>
        <end position="24"/>
    </location>
</feature>
<keyword evidence="2" id="KW-0472">Membrane</keyword>
<accession>A0A509EGM0</accession>
<evidence type="ECO:0000313" key="3">
    <source>
        <dbReference type="EMBL" id="VUD73212.1"/>
    </source>
</evidence>
<sequence>MRQDQSPSDARREDPDPALAPRAADPAAWRRFGRDMAVAALAIGAAAVAFVMAMDPYGLRAAPGRPGGPIMDRNQRFMYPQIARGGPFDAAVFGTSTARLLDPEDLDRAFGARFANLAINAATPDEQGRLAALFLAGRPVRAALFGLDATWCAGAPPRRTAHPFPDWLYEPEAPGAVLKQVNLQGLAVAGRVALHALHLAPERLRPDGYGVFTPPEAAYDLARARLHIRAGTRSDPEAVEPASGPDRPEAGMPALDRLDALLAALPAPARRIVAFMPVHVAAQGASGTEQGRREAACKARVAEIGRRRGALVVDFRIPSPVTTEDSNYWDALHYRLPIASRIVAGLKAAAETGADDSQGFYRVLARP</sequence>
<name>A0A509EGM0_9HYPH</name>
<keyword evidence="2" id="KW-1133">Transmembrane helix</keyword>
<dbReference type="RefSeq" id="WP_306438907.1">
    <property type="nucleotide sequence ID" value="NZ_CABFPH010000063.1"/>
</dbReference>
<protein>
    <submittedName>
        <fullName evidence="3">Uncharacterized protein</fullName>
    </submittedName>
</protein>
<dbReference type="AlphaFoldDB" id="A0A509EGM0"/>
<keyword evidence="4" id="KW-1185">Reference proteome</keyword>
<evidence type="ECO:0000313" key="4">
    <source>
        <dbReference type="Proteomes" id="UP000410984"/>
    </source>
</evidence>
<feature type="compositionally biased region" description="Basic and acidic residues" evidence="1">
    <location>
        <begin position="1"/>
        <end position="15"/>
    </location>
</feature>
<proteinExistence type="predicted"/>
<gene>
    <name evidence="3" type="ORF">MET9862_03826</name>
</gene>